<feature type="transmembrane region" description="Helical" evidence="7">
    <location>
        <begin position="254"/>
        <end position="274"/>
    </location>
</feature>
<comment type="subcellular location">
    <subcellularLocation>
        <location evidence="1">Cell membrane</location>
        <topology evidence="1">Multi-pass membrane protein</topology>
    </subcellularLocation>
</comment>
<feature type="transmembrane region" description="Helical" evidence="7">
    <location>
        <begin position="157"/>
        <end position="178"/>
    </location>
</feature>
<reference evidence="10" key="1">
    <citation type="journal article" date="2019" name="Int. J. Syst. Evol. Microbiol.">
        <title>The Global Catalogue of Microorganisms (GCM) 10K type strain sequencing project: providing services to taxonomists for standard genome sequencing and annotation.</title>
        <authorList>
            <consortium name="The Broad Institute Genomics Platform"/>
            <consortium name="The Broad Institute Genome Sequencing Center for Infectious Disease"/>
            <person name="Wu L."/>
            <person name="Ma J."/>
        </authorList>
    </citation>
    <scope>NUCLEOTIDE SEQUENCE [LARGE SCALE GENOMIC DNA]</scope>
    <source>
        <strain evidence="10">JCM 15933</strain>
    </source>
</reference>
<feature type="domain" description="Major facilitator superfamily (MFS) profile" evidence="8">
    <location>
        <begin position="11"/>
        <end position="395"/>
    </location>
</feature>
<proteinExistence type="inferred from homology"/>
<evidence type="ECO:0000313" key="9">
    <source>
        <dbReference type="EMBL" id="GAA1571144.1"/>
    </source>
</evidence>
<keyword evidence="10" id="KW-1185">Reference proteome</keyword>
<keyword evidence="5 7" id="KW-1133">Transmembrane helix</keyword>
<feature type="transmembrane region" description="Helical" evidence="7">
    <location>
        <begin position="99"/>
        <end position="125"/>
    </location>
</feature>
<dbReference type="PANTHER" id="PTHR23514">
    <property type="entry name" value="BYPASS OF STOP CODON PROTEIN 6"/>
    <property type="match status" value="1"/>
</dbReference>
<accession>A0ABP4P072</accession>
<name>A0ABP4P072_9ACTN</name>
<evidence type="ECO:0000256" key="4">
    <source>
        <dbReference type="ARBA" id="ARBA00022692"/>
    </source>
</evidence>
<dbReference type="RefSeq" id="WP_344514331.1">
    <property type="nucleotide sequence ID" value="NZ_BAAAQD010000046.1"/>
</dbReference>
<feature type="transmembrane region" description="Helical" evidence="7">
    <location>
        <begin position="372"/>
        <end position="391"/>
    </location>
</feature>
<feature type="transmembrane region" description="Helical" evidence="7">
    <location>
        <begin position="12"/>
        <end position="33"/>
    </location>
</feature>
<dbReference type="EMBL" id="BAAAQD010000046">
    <property type="protein sequence ID" value="GAA1571144.1"/>
    <property type="molecule type" value="Genomic_DNA"/>
</dbReference>
<sequence length="413" mass="41812">MSASHPRALAPIVFAYATFVLAGLSAGVGGVLLPAQLLDYRLDKATIGVTFFAFSAGFLLAGATAGTLIHRLGTRAALTTGGAAFIAAGLGTATRPAFAVLVGVQVVAGYGTGVLESVLNAYLAALPGSTTLLNWLHAFFGVGALIGPPLATWMLGFTAWTSVWLVLALACAPIVAGFQLTLRATAGSAPTGALAGAPTGVPDPPPARGLVRAAGRRPAVLLGAVFLAVYVGLEISVGNWGFSYLVAERGHGDLLAGYTVSGYWLGLTLGRFVLSPAAARLGWTANRLMTACLIGVTLAAALLWLVPATAVAAFALLGFWLGPVFPTTMAIAPALAPGELAPTAIGLLNGVSVLGGALFPFLAGAIADRSGLWTLAPFALALAVAELLIWWPTVRHMTTAAPVQPAQGLNAST</sequence>
<evidence type="ECO:0000313" key="10">
    <source>
        <dbReference type="Proteomes" id="UP001501470"/>
    </source>
</evidence>
<evidence type="ECO:0000256" key="2">
    <source>
        <dbReference type="ARBA" id="ARBA00008335"/>
    </source>
</evidence>
<dbReference type="InterPro" id="IPR036259">
    <property type="entry name" value="MFS_trans_sf"/>
</dbReference>
<comment type="caution">
    <text evidence="9">The sequence shown here is derived from an EMBL/GenBank/DDBJ whole genome shotgun (WGS) entry which is preliminary data.</text>
</comment>
<dbReference type="PANTHER" id="PTHR23514:SF3">
    <property type="entry name" value="BYPASS OF STOP CODON PROTEIN 6"/>
    <property type="match status" value="1"/>
</dbReference>
<keyword evidence="6 7" id="KW-0472">Membrane</keyword>
<organism evidence="9 10">
    <name type="scientific">Dactylosporangium maewongense</name>
    <dbReference type="NCBI Taxonomy" id="634393"/>
    <lineage>
        <taxon>Bacteria</taxon>
        <taxon>Bacillati</taxon>
        <taxon>Actinomycetota</taxon>
        <taxon>Actinomycetes</taxon>
        <taxon>Micromonosporales</taxon>
        <taxon>Micromonosporaceae</taxon>
        <taxon>Dactylosporangium</taxon>
    </lineage>
</organism>
<keyword evidence="3" id="KW-0813">Transport</keyword>
<dbReference type="Proteomes" id="UP001501470">
    <property type="component" value="Unassembled WGS sequence"/>
</dbReference>
<dbReference type="InterPro" id="IPR051788">
    <property type="entry name" value="MFS_Transporter"/>
</dbReference>
<dbReference type="InterPro" id="IPR011701">
    <property type="entry name" value="MFS"/>
</dbReference>
<feature type="transmembrane region" description="Helical" evidence="7">
    <location>
        <begin position="312"/>
        <end position="335"/>
    </location>
</feature>
<dbReference type="Pfam" id="PF07690">
    <property type="entry name" value="MFS_1"/>
    <property type="match status" value="1"/>
</dbReference>
<gene>
    <name evidence="9" type="ORF">GCM10009827_111270</name>
</gene>
<evidence type="ECO:0000256" key="6">
    <source>
        <dbReference type="ARBA" id="ARBA00023136"/>
    </source>
</evidence>
<dbReference type="PROSITE" id="PS50850">
    <property type="entry name" value="MFS"/>
    <property type="match status" value="1"/>
</dbReference>
<keyword evidence="4 7" id="KW-0812">Transmembrane</keyword>
<dbReference type="InterPro" id="IPR020846">
    <property type="entry name" value="MFS_dom"/>
</dbReference>
<feature type="transmembrane region" description="Helical" evidence="7">
    <location>
        <begin position="76"/>
        <end position="93"/>
    </location>
</feature>
<evidence type="ECO:0000256" key="7">
    <source>
        <dbReference type="SAM" id="Phobius"/>
    </source>
</evidence>
<feature type="transmembrane region" description="Helical" evidence="7">
    <location>
        <begin position="132"/>
        <end position="151"/>
    </location>
</feature>
<evidence type="ECO:0000256" key="1">
    <source>
        <dbReference type="ARBA" id="ARBA00004651"/>
    </source>
</evidence>
<dbReference type="Gene3D" id="1.20.1250.20">
    <property type="entry name" value="MFS general substrate transporter like domains"/>
    <property type="match status" value="2"/>
</dbReference>
<feature type="transmembrane region" description="Helical" evidence="7">
    <location>
        <begin position="219"/>
        <end position="242"/>
    </location>
</feature>
<feature type="transmembrane region" description="Helical" evidence="7">
    <location>
        <begin position="45"/>
        <end position="69"/>
    </location>
</feature>
<feature type="transmembrane region" description="Helical" evidence="7">
    <location>
        <begin position="286"/>
        <end position="306"/>
    </location>
</feature>
<evidence type="ECO:0000259" key="8">
    <source>
        <dbReference type="PROSITE" id="PS50850"/>
    </source>
</evidence>
<protein>
    <submittedName>
        <fullName evidence="9">MFS transporter</fullName>
    </submittedName>
</protein>
<evidence type="ECO:0000256" key="3">
    <source>
        <dbReference type="ARBA" id="ARBA00022448"/>
    </source>
</evidence>
<feature type="transmembrane region" description="Helical" evidence="7">
    <location>
        <begin position="347"/>
        <end position="366"/>
    </location>
</feature>
<dbReference type="SUPFAM" id="SSF103473">
    <property type="entry name" value="MFS general substrate transporter"/>
    <property type="match status" value="1"/>
</dbReference>
<evidence type="ECO:0000256" key="5">
    <source>
        <dbReference type="ARBA" id="ARBA00022989"/>
    </source>
</evidence>
<comment type="similarity">
    <text evidence="2">Belongs to the major facilitator superfamily.</text>
</comment>